<dbReference type="PANTHER" id="PTHR32419:SF6">
    <property type="entry name" value="GLUTATHIONE S-TRANSFERASE OMEGA-LIKE 1-RELATED"/>
    <property type="match status" value="1"/>
</dbReference>
<dbReference type="Proteomes" id="UP000612585">
    <property type="component" value="Unassembled WGS sequence"/>
</dbReference>
<dbReference type="Gene3D" id="3.40.30.10">
    <property type="entry name" value="Glutaredoxin"/>
    <property type="match status" value="1"/>
</dbReference>
<comment type="caution">
    <text evidence="2">The sequence shown here is derived from an EMBL/GenBank/DDBJ whole genome shotgun (WGS) entry which is preliminary data.</text>
</comment>
<dbReference type="PANTHER" id="PTHR32419">
    <property type="entry name" value="GLUTATHIONYL-HYDROQUINONE REDUCTASE"/>
    <property type="match status" value="1"/>
</dbReference>
<dbReference type="GO" id="GO:0005737">
    <property type="term" value="C:cytoplasm"/>
    <property type="evidence" value="ECO:0007669"/>
    <property type="project" value="TreeGrafter"/>
</dbReference>
<dbReference type="Gene3D" id="1.20.1050.10">
    <property type="match status" value="1"/>
</dbReference>
<gene>
    <name evidence="2" type="ORF">Vau01_060960</name>
</gene>
<reference evidence="2" key="1">
    <citation type="submission" date="2021-01" db="EMBL/GenBank/DDBJ databases">
        <title>Whole genome shotgun sequence of Virgisporangium aurantiacum NBRC 16421.</title>
        <authorList>
            <person name="Komaki H."/>
            <person name="Tamura T."/>
        </authorList>
    </citation>
    <scope>NUCLEOTIDE SEQUENCE</scope>
    <source>
        <strain evidence="2">NBRC 16421</strain>
    </source>
</reference>
<accession>A0A8J3ZBE2</accession>
<evidence type="ECO:0000259" key="1">
    <source>
        <dbReference type="Pfam" id="PF13409"/>
    </source>
</evidence>
<dbReference type="AlphaFoldDB" id="A0A8J3ZBE2"/>
<dbReference type="SUPFAM" id="SSF52833">
    <property type="entry name" value="Thioredoxin-like"/>
    <property type="match status" value="1"/>
</dbReference>
<name>A0A8J3ZBE2_9ACTN</name>
<organism evidence="2 3">
    <name type="scientific">Virgisporangium aurantiacum</name>
    <dbReference type="NCBI Taxonomy" id="175570"/>
    <lineage>
        <taxon>Bacteria</taxon>
        <taxon>Bacillati</taxon>
        <taxon>Actinomycetota</taxon>
        <taxon>Actinomycetes</taxon>
        <taxon>Micromonosporales</taxon>
        <taxon>Micromonosporaceae</taxon>
        <taxon>Virgisporangium</taxon>
    </lineage>
</organism>
<dbReference type="EMBL" id="BOPG01000037">
    <property type="protein sequence ID" value="GIJ58580.1"/>
    <property type="molecule type" value="Genomic_DNA"/>
</dbReference>
<dbReference type="InterPro" id="IPR004045">
    <property type="entry name" value="Glutathione_S-Trfase_N"/>
</dbReference>
<dbReference type="InterPro" id="IPR036249">
    <property type="entry name" value="Thioredoxin-like_sf"/>
</dbReference>
<dbReference type="Pfam" id="PF13410">
    <property type="entry name" value="GST_C_2"/>
    <property type="match status" value="1"/>
</dbReference>
<evidence type="ECO:0000313" key="3">
    <source>
        <dbReference type="Proteomes" id="UP000612585"/>
    </source>
</evidence>
<dbReference type="SUPFAM" id="SSF47616">
    <property type="entry name" value="GST C-terminal domain-like"/>
    <property type="match status" value="1"/>
</dbReference>
<dbReference type="RefSeq" id="WP_203999552.1">
    <property type="nucleotide sequence ID" value="NZ_BOPG01000037.1"/>
</dbReference>
<dbReference type="Pfam" id="PF13409">
    <property type="entry name" value="GST_N_2"/>
    <property type="match status" value="1"/>
</dbReference>
<dbReference type="InterPro" id="IPR016639">
    <property type="entry name" value="GST_Omega/GSH"/>
</dbReference>
<feature type="domain" description="GST N-terminal" evidence="1">
    <location>
        <begin position="56"/>
        <end position="148"/>
    </location>
</feature>
<proteinExistence type="predicted"/>
<sequence length="297" mass="32698">MPLPRFASPVDAERFGEYRIHRRPDDPRPLLRFHGRIGGPATTPAAGRYHLYGGTFCPWSQRVDITRRLANLTGVVSLSYVDDERDGRGWAFRPARGPDPVNGFALLREAFEATEPGFDGHVSVPALWDREHRRLVSNDSDGIANDLASRFTAITTPIVDTYPVALRPEIDALNGWLGPAVNNGASLAARHRSGGIAAAARDALLWTFATLDRRLAGSRYLLGDALTQADIRLWVALVRYDVGPNATRSINGGLDAYPNLWAYARELYRVPAFRDTTDFATFAADGAEIPDWEGVTV</sequence>
<keyword evidence="3" id="KW-1185">Reference proteome</keyword>
<dbReference type="GO" id="GO:0004364">
    <property type="term" value="F:glutathione transferase activity"/>
    <property type="evidence" value="ECO:0007669"/>
    <property type="project" value="InterPro"/>
</dbReference>
<dbReference type="InterPro" id="IPR036282">
    <property type="entry name" value="Glutathione-S-Trfase_C_sf"/>
</dbReference>
<evidence type="ECO:0000313" key="2">
    <source>
        <dbReference type="EMBL" id="GIJ58580.1"/>
    </source>
</evidence>
<protein>
    <submittedName>
        <fullName evidence="2">Glutathione-dependent reductase</fullName>
    </submittedName>
</protein>